<dbReference type="InterPro" id="IPR001611">
    <property type="entry name" value="Leu-rich_rpt"/>
</dbReference>
<dbReference type="OrthoDB" id="1108578at2759"/>
<evidence type="ECO:0000313" key="12">
    <source>
        <dbReference type="Proteomes" id="UP000029120"/>
    </source>
</evidence>
<dbReference type="PANTHER" id="PTHR48063:SF35">
    <property type="entry name" value="RECEPTOR-LIKE PROTEIN 12"/>
    <property type="match status" value="1"/>
</dbReference>
<protein>
    <recommendedName>
        <fullName evidence="10">Leucine-rich repeat-containing N-terminal plant-type domain-containing protein</fullName>
    </recommendedName>
</protein>
<keyword evidence="4" id="KW-0732">Signal</keyword>
<gene>
    <name evidence="11" type="ORF">AALP_AAs73849U000100</name>
</gene>
<dbReference type="Pfam" id="PF12799">
    <property type="entry name" value="LRR_4"/>
    <property type="match status" value="1"/>
</dbReference>
<evidence type="ECO:0000256" key="3">
    <source>
        <dbReference type="ARBA" id="ARBA00022692"/>
    </source>
</evidence>
<dbReference type="Proteomes" id="UP000029120">
    <property type="component" value="Unassembled WGS sequence"/>
</dbReference>
<keyword evidence="9" id="KW-0325">Glycoprotein</keyword>
<evidence type="ECO:0000256" key="8">
    <source>
        <dbReference type="ARBA" id="ARBA00023170"/>
    </source>
</evidence>
<name>A0A087FYJ4_ARAAL</name>
<dbReference type="AlphaFoldDB" id="A0A087FYJ4"/>
<keyword evidence="5" id="KW-0677">Repeat</keyword>
<organism evidence="11 12">
    <name type="scientific">Arabis alpina</name>
    <name type="common">Alpine rock-cress</name>
    <dbReference type="NCBI Taxonomy" id="50452"/>
    <lineage>
        <taxon>Eukaryota</taxon>
        <taxon>Viridiplantae</taxon>
        <taxon>Streptophyta</taxon>
        <taxon>Embryophyta</taxon>
        <taxon>Tracheophyta</taxon>
        <taxon>Spermatophyta</taxon>
        <taxon>Magnoliopsida</taxon>
        <taxon>eudicotyledons</taxon>
        <taxon>Gunneridae</taxon>
        <taxon>Pentapetalae</taxon>
        <taxon>rosids</taxon>
        <taxon>malvids</taxon>
        <taxon>Brassicales</taxon>
        <taxon>Brassicaceae</taxon>
        <taxon>Arabideae</taxon>
        <taxon>Arabis</taxon>
    </lineage>
</organism>
<evidence type="ECO:0000256" key="5">
    <source>
        <dbReference type="ARBA" id="ARBA00022737"/>
    </source>
</evidence>
<evidence type="ECO:0000256" key="9">
    <source>
        <dbReference type="ARBA" id="ARBA00023180"/>
    </source>
</evidence>
<dbReference type="InterPro" id="IPR013210">
    <property type="entry name" value="LRR_N_plant-typ"/>
</dbReference>
<evidence type="ECO:0000256" key="7">
    <source>
        <dbReference type="ARBA" id="ARBA00023136"/>
    </source>
</evidence>
<evidence type="ECO:0000256" key="2">
    <source>
        <dbReference type="ARBA" id="ARBA00022614"/>
    </source>
</evidence>
<dbReference type="eggNOG" id="KOG0619">
    <property type="taxonomic scope" value="Eukaryota"/>
</dbReference>
<keyword evidence="12" id="KW-1185">Reference proteome</keyword>
<reference evidence="12" key="1">
    <citation type="journal article" date="2015" name="Nat. Plants">
        <title>Genome expansion of Arabis alpina linked with retrotransposition and reduced symmetric DNA methylation.</title>
        <authorList>
            <person name="Willing E.M."/>
            <person name="Rawat V."/>
            <person name="Mandakova T."/>
            <person name="Maumus F."/>
            <person name="James G.V."/>
            <person name="Nordstroem K.J."/>
            <person name="Becker C."/>
            <person name="Warthmann N."/>
            <person name="Chica C."/>
            <person name="Szarzynska B."/>
            <person name="Zytnicki M."/>
            <person name="Albani M.C."/>
            <person name="Kiefer C."/>
            <person name="Bergonzi S."/>
            <person name="Castaings L."/>
            <person name="Mateos J.L."/>
            <person name="Berns M.C."/>
            <person name="Bujdoso N."/>
            <person name="Piofczyk T."/>
            <person name="de Lorenzo L."/>
            <person name="Barrero-Sicilia C."/>
            <person name="Mateos I."/>
            <person name="Piednoel M."/>
            <person name="Hagmann J."/>
            <person name="Chen-Min-Tao R."/>
            <person name="Iglesias-Fernandez R."/>
            <person name="Schuster S.C."/>
            <person name="Alonso-Blanco C."/>
            <person name="Roudier F."/>
            <person name="Carbonero P."/>
            <person name="Paz-Ares J."/>
            <person name="Davis S.J."/>
            <person name="Pecinka A."/>
            <person name="Quesneville H."/>
            <person name="Colot V."/>
            <person name="Lysak M.A."/>
            <person name="Weigel D."/>
            <person name="Coupland G."/>
            <person name="Schneeberger K."/>
        </authorList>
    </citation>
    <scope>NUCLEOTIDE SEQUENCE [LARGE SCALE GENOMIC DNA]</scope>
    <source>
        <strain evidence="12">cv. Pajares</strain>
    </source>
</reference>
<dbReference type="EMBL" id="KL986317">
    <property type="protein sequence ID" value="KFK22696.1"/>
    <property type="molecule type" value="Genomic_DNA"/>
</dbReference>
<dbReference type="Pfam" id="PF00560">
    <property type="entry name" value="LRR_1"/>
    <property type="match status" value="1"/>
</dbReference>
<evidence type="ECO:0000256" key="6">
    <source>
        <dbReference type="ARBA" id="ARBA00022989"/>
    </source>
</evidence>
<dbReference type="InterPro" id="IPR032675">
    <property type="entry name" value="LRR_dom_sf"/>
</dbReference>
<feature type="non-terminal residue" evidence="11">
    <location>
        <position position="302"/>
    </location>
</feature>
<evidence type="ECO:0000256" key="4">
    <source>
        <dbReference type="ARBA" id="ARBA00022729"/>
    </source>
</evidence>
<accession>A0A087FYJ4</accession>
<keyword evidence="3" id="KW-0812">Transmembrane</keyword>
<proteinExistence type="predicted"/>
<dbReference type="GO" id="GO:0016020">
    <property type="term" value="C:membrane"/>
    <property type="evidence" value="ECO:0007669"/>
    <property type="project" value="UniProtKB-SubCell"/>
</dbReference>
<keyword evidence="7" id="KW-0472">Membrane</keyword>
<keyword evidence="8" id="KW-0675">Receptor</keyword>
<dbReference type="PANTHER" id="PTHR48063">
    <property type="entry name" value="LRR RECEPTOR-LIKE KINASE"/>
    <property type="match status" value="1"/>
</dbReference>
<evidence type="ECO:0000256" key="1">
    <source>
        <dbReference type="ARBA" id="ARBA00004479"/>
    </source>
</evidence>
<dbReference type="Pfam" id="PF08263">
    <property type="entry name" value="LRRNT_2"/>
    <property type="match status" value="1"/>
</dbReference>
<dbReference type="Gene3D" id="3.80.10.10">
    <property type="entry name" value="Ribonuclease Inhibitor"/>
    <property type="match status" value="2"/>
</dbReference>
<keyword evidence="2" id="KW-0433">Leucine-rich repeat</keyword>
<evidence type="ECO:0000259" key="10">
    <source>
        <dbReference type="Pfam" id="PF08263"/>
    </source>
</evidence>
<dbReference type="OMA" id="HARTRIP"/>
<sequence>MSRYKSSWWWVKEKKHMALVFIAITMMLQLQIKGCVGCLETERIGLLQLKSYLNSLIPSPHEGSVLETWSDDDPESHCCLWERVKCSDAIGGHIVDLSLFGILPFEDLDVPPSLNLSLLHSFPQLKTLDFSDNGISHLFDPIHGYKSFQRLENLRTLDLSYNYLNNSALPFLSAARSLRALNLLGNQLEGVFPLNGLINLRELEVLDLSFSHITDVEACDGLKMTKLKTLDLSANNFSNTAQLKGLKSLVELKVLSLAGNRFNHTRIEGLMFPSSLQVLDLHSNQMSSTPKGYSKICALMNL</sequence>
<dbReference type="SUPFAM" id="SSF52058">
    <property type="entry name" value="L domain-like"/>
    <property type="match status" value="1"/>
</dbReference>
<dbReference type="PROSITE" id="PS51450">
    <property type="entry name" value="LRR"/>
    <property type="match status" value="2"/>
</dbReference>
<comment type="subcellular location">
    <subcellularLocation>
        <location evidence="1">Membrane</location>
        <topology evidence="1">Single-pass type I membrane protein</topology>
    </subcellularLocation>
</comment>
<dbReference type="InterPro" id="IPR025875">
    <property type="entry name" value="Leu-rich_rpt_4"/>
</dbReference>
<dbReference type="InterPro" id="IPR046956">
    <property type="entry name" value="RLP23-like"/>
</dbReference>
<feature type="domain" description="Leucine-rich repeat-containing N-terminal plant-type" evidence="10">
    <location>
        <begin position="41"/>
        <end position="87"/>
    </location>
</feature>
<keyword evidence="6" id="KW-1133">Transmembrane helix</keyword>
<evidence type="ECO:0000313" key="11">
    <source>
        <dbReference type="EMBL" id="KFK22696.1"/>
    </source>
</evidence>